<organism evidence="4 5">
    <name type="scientific">Ancylostoma caninum</name>
    <name type="common">Dog hookworm</name>
    <dbReference type="NCBI Taxonomy" id="29170"/>
    <lineage>
        <taxon>Eukaryota</taxon>
        <taxon>Metazoa</taxon>
        <taxon>Ecdysozoa</taxon>
        <taxon>Nematoda</taxon>
        <taxon>Chromadorea</taxon>
        <taxon>Rhabditida</taxon>
        <taxon>Rhabditina</taxon>
        <taxon>Rhabditomorpha</taxon>
        <taxon>Strongyloidea</taxon>
        <taxon>Ancylostomatidae</taxon>
        <taxon>Ancylostomatinae</taxon>
        <taxon>Ancylostoma</taxon>
    </lineage>
</organism>
<dbReference type="GO" id="GO:0008270">
    <property type="term" value="F:zinc ion binding"/>
    <property type="evidence" value="ECO:0007669"/>
    <property type="project" value="UniProtKB-KW"/>
</dbReference>
<evidence type="ECO:0000256" key="2">
    <source>
        <dbReference type="SAM" id="MobiDB-lite"/>
    </source>
</evidence>
<dbReference type="AlphaFoldDB" id="A0A368H4B1"/>
<gene>
    <name evidence="4" type="ORF">ANCCAN_03333</name>
</gene>
<protein>
    <submittedName>
        <fullName evidence="4">Zinc knuckle</fullName>
    </submittedName>
</protein>
<keyword evidence="1" id="KW-0863">Zinc-finger</keyword>
<dbReference type="OrthoDB" id="5864015at2759"/>
<name>A0A368H4B1_ANCCA</name>
<feature type="domain" description="CCHC-type" evidence="3">
    <location>
        <begin position="405"/>
        <end position="420"/>
    </location>
</feature>
<dbReference type="PANTHER" id="PTHR47331">
    <property type="entry name" value="PHD-TYPE DOMAIN-CONTAINING PROTEIN"/>
    <property type="match status" value="1"/>
</dbReference>
<dbReference type="SMART" id="SM00343">
    <property type="entry name" value="ZnF_C2HC"/>
    <property type="match status" value="3"/>
</dbReference>
<dbReference type="GO" id="GO:0003676">
    <property type="term" value="F:nucleic acid binding"/>
    <property type="evidence" value="ECO:0007669"/>
    <property type="project" value="InterPro"/>
</dbReference>
<dbReference type="InterPro" id="IPR001878">
    <property type="entry name" value="Znf_CCHC"/>
</dbReference>
<dbReference type="PROSITE" id="PS50158">
    <property type="entry name" value="ZF_CCHC"/>
    <property type="match status" value="1"/>
</dbReference>
<dbReference type="Pfam" id="PF03564">
    <property type="entry name" value="DUF1759"/>
    <property type="match status" value="1"/>
</dbReference>
<proteinExistence type="predicted"/>
<evidence type="ECO:0000313" key="4">
    <source>
        <dbReference type="EMBL" id="RCN50479.1"/>
    </source>
</evidence>
<comment type="caution">
    <text evidence="4">The sequence shown here is derived from an EMBL/GenBank/DDBJ whole genome shotgun (WGS) entry which is preliminary data.</text>
</comment>
<dbReference type="EMBL" id="JOJR01000022">
    <property type="protein sequence ID" value="RCN50479.1"/>
    <property type="molecule type" value="Genomic_DNA"/>
</dbReference>
<dbReference type="GO" id="GO:0005737">
    <property type="term" value="C:cytoplasm"/>
    <property type="evidence" value="ECO:0007669"/>
    <property type="project" value="UniProtKB-ARBA"/>
</dbReference>
<evidence type="ECO:0000259" key="3">
    <source>
        <dbReference type="PROSITE" id="PS50158"/>
    </source>
</evidence>
<dbReference type="InterPro" id="IPR036875">
    <property type="entry name" value="Znf_CCHC_sf"/>
</dbReference>
<feature type="compositionally biased region" description="Polar residues" evidence="2">
    <location>
        <begin position="459"/>
        <end position="476"/>
    </location>
</feature>
<reference evidence="4 5" key="1">
    <citation type="submission" date="2014-10" db="EMBL/GenBank/DDBJ databases">
        <title>Draft genome of the hookworm Ancylostoma caninum.</title>
        <authorList>
            <person name="Mitreva M."/>
        </authorList>
    </citation>
    <scope>NUCLEOTIDE SEQUENCE [LARGE SCALE GENOMIC DNA]</scope>
    <source>
        <strain evidence="4 5">Baltimore</strain>
    </source>
</reference>
<dbReference type="InterPro" id="IPR005312">
    <property type="entry name" value="DUF1759"/>
</dbReference>
<evidence type="ECO:0000256" key="1">
    <source>
        <dbReference type="PROSITE-ProRule" id="PRU00047"/>
    </source>
</evidence>
<keyword evidence="1" id="KW-0479">Metal-binding</keyword>
<feature type="compositionally biased region" description="Polar residues" evidence="2">
    <location>
        <begin position="488"/>
        <end position="497"/>
    </location>
</feature>
<keyword evidence="5" id="KW-1185">Reference proteome</keyword>
<accession>A0A368H4B1</accession>
<keyword evidence="1" id="KW-0862">Zinc</keyword>
<dbReference type="GO" id="GO:0019899">
    <property type="term" value="F:enzyme binding"/>
    <property type="evidence" value="ECO:0007669"/>
    <property type="project" value="UniProtKB-ARBA"/>
</dbReference>
<dbReference type="Gene3D" id="4.10.60.10">
    <property type="entry name" value="Zinc finger, CCHC-type"/>
    <property type="match status" value="1"/>
</dbReference>
<evidence type="ECO:0000313" key="5">
    <source>
        <dbReference type="Proteomes" id="UP000252519"/>
    </source>
</evidence>
<dbReference type="SUPFAM" id="SSF57756">
    <property type="entry name" value="Retrovirus zinc finger-like domains"/>
    <property type="match status" value="1"/>
</dbReference>
<dbReference type="Proteomes" id="UP000252519">
    <property type="component" value="Unassembled WGS sequence"/>
</dbReference>
<sequence>MAPPLKPCKTRLTKAGNTLEELINDTQHLLTYTVPVLENEEETKDLLSTKKKIIQQRQANITSAKLSVDAAVSNFQETFSKMDSRAQQEEQASQETYLDHDWDLISTAEAVLCKLAEKEIEVSSTLENLEQAAWRRQRRLQNEVAPQSSNESPRQMSPFSYASSQIQALLPRLQLPKFGGRRHEWDTFWAIFKANVDEQPIPTMIKFNYLLQALVGEARQTAAQFQIIESNYQAVMDTLLKKYGRDSSIIEDLLAQLETCKADGPSTKQQAILLEKLTAILMQLTTKGQDVNQRIILDMVMRKFNTDIQTKVLERRERLRDVSEWTWSVLQKDLSDMIDTKEQIERSQEIIKKPSTLQPAIKERSQGKRPVPACIYCKRTNHRSLECRTVPITERAAFLARNQLCLNCGKPNHRAEDCRSQGCFKCGRKHHSSLCRSNLPPTTTRPFNDQERPRIQQISQQNRPIINQGSGNNQQIRGRGPLQARPRQANQNVVTLE</sequence>
<feature type="region of interest" description="Disordered" evidence="2">
    <location>
        <begin position="459"/>
        <end position="497"/>
    </location>
</feature>